<proteinExistence type="predicted"/>
<accession>A0ABS8CVM2</accession>
<keyword evidence="1" id="KW-0812">Transmembrane</keyword>
<organism evidence="2 3">
    <name type="scientific">Intestinibacter bartlettii</name>
    <dbReference type="NCBI Taxonomy" id="261299"/>
    <lineage>
        <taxon>Bacteria</taxon>
        <taxon>Bacillati</taxon>
        <taxon>Bacillota</taxon>
        <taxon>Clostridia</taxon>
        <taxon>Peptostreptococcales</taxon>
        <taxon>Peptostreptococcaceae</taxon>
        <taxon>Intestinibacter</taxon>
    </lineage>
</organism>
<sequence>MKLFKENKSLGILLIVSIIYVGITFLFINPLRMKNNDLEKQKSVILTLHQQRNTINTISKKEKQVEDIILLIEKNIGSMVDITSITKQSQQTENSNQTILKVRFSSNLNDIFNLNQKLKELNLENSIETIKVQRIQTESNKKSKVNCTITFKVV</sequence>
<evidence type="ECO:0000313" key="2">
    <source>
        <dbReference type="EMBL" id="MCB5445262.1"/>
    </source>
</evidence>
<keyword evidence="1" id="KW-0472">Membrane</keyword>
<keyword evidence="1" id="KW-1133">Transmembrane helix</keyword>
<reference evidence="2 3" key="1">
    <citation type="submission" date="2021-10" db="EMBL/GenBank/DDBJ databases">
        <title>Collection of gut derived symbiotic bacterial strains cultured from healthy donors.</title>
        <authorList>
            <person name="Lin H."/>
            <person name="Littmann E."/>
            <person name="Claire K."/>
            <person name="Pamer E."/>
        </authorList>
    </citation>
    <scope>NUCLEOTIDE SEQUENCE [LARGE SCALE GENOMIC DNA]</scope>
    <source>
        <strain evidence="2 3">MSK.17.68</strain>
    </source>
</reference>
<dbReference type="RefSeq" id="WP_226914267.1">
    <property type="nucleotide sequence ID" value="NZ_JAJBMB010000002.1"/>
</dbReference>
<dbReference type="Proteomes" id="UP001299409">
    <property type="component" value="Unassembled WGS sequence"/>
</dbReference>
<evidence type="ECO:0000256" key="1">
    <source>
        <dbReference type="SAM" id="Phobius"/>
    </source>
</evidence>
<name>A0ABS8CVM2_9FIRM</name>
<evidence type="ECO:0000313" key="3">
    <source>
        <dbReference type="Proteomes" id="UP001299409"/>
    </source>
</evidence>
<keyword evidence="3" id="KW-1185">Reference proteome</keyword>
<comment type="caution">
    <text evidence="2">The sequence shown here is derived from an EMBL/GenBank/DDBJ whole genome shotgun (WGS) entry which is preliminary data.</text>
</comment>
<gene>
    <name evidence="2" type="ORF">LIP50_03490</name>
</gene>
<protein>
    <recommendedName>
        <fullName evidence="4">General secretion pathway, M protein</fullName>
    </recommendedName>
</protein>
<evidence type="ECO:0008006" key="4">
    <source>
        <dbReference type="Google" id="ProtNLM"/>
    </source>
</evidence>
<dbReference type="EMBL" id="JAJBMB010000002">
    <property type="protein sequence ID" value="MCB5445262.1"/>
    <property type="molecule type" value="Genomic_DNA"/>
</dbReference>
<feature type="transmembrane region" description="Helical" evidence="1">
    <location>
        <begin position="12"/>
        <end position="31"/>
    </location>
</feature>